<keyword evidence="1" id="KW-0614">Plasmid</keyword>
<dbReference type="Proteomes" id="UP001055453">
    <property type="component" value="Plasmid pANSO36A"/>
</dbReference>
<evidence type="ECO:0000313" key="2">
    <source>
        <dbReference type="Proteomes" id="UP001055453"/>
    </source>
</evidence>
<gene>
    <name evidence="1" type="ORF">ANSO36C_62590</name>
</gene>
<reference evidence="1" key="1">
    <citation type="submission" date="2022-04" db="EMBL/GenBank/DDBJ databases">
        <title>Complete genome sequence of a cyanobacterium, Nostoc sp. SO-36, isolated in Antarctica.</title>
        <authorList>
            <person name="Kanesaki Y."/>
            <person name="Effendi D."/>
            <person name="Sakamoto T."/>
            <person name="Ohtani S."/>
            <person name="Awai K."/>
        </authorList>
    </citation>
    <scope>NUCLEOTIDE SEQUENCE</scope>
    <source>
        <strain evidence="1">SO-36</strain>
        <plasmid evidence="1">pANSO36A</plasmid>
    </source>
</reference>
<organism evidence="1 2">
    <name type="scientific">Nostoc cf. commune SO-36</name>
    <dbReference type="NCBI Taxonomy" id="449208"/>
    <lineage>
        <taxon>Bacteria</taxon>
        <taxon>Bacillati</taxon>
        <taxon>Cyanobacteriota</taxon>
        <taxon>Cyanophyceae</taxon>
        <taxon>Nostocales</taxon>
        <taxon>Nostocaceae</taxon>
        <taxon>Nostoc</taxon>
    </lineage>
</organism>
<accession>A0ABM7ZB09</accession>
<name>A0ABM7ZB09_NOSCO</name>
<dbReference type="InterPro" id="IPR043731">
    <property type="entry name" value="DUF5674"/>
</dbReference>
<keyword evidence="2" id="KW-1185">Reference proteome</keyword>
<proteinExistence type="predicted"/>
<sequence length="128" mass="14464">MLSVIYCGRGVILVLIIKERATLEQVEQMLQTLGLYIKIAVDIERGILAGGGEKHAYCEAALLEDGSRQRDIWGADWTPFNQSIAYESIINIRPSQNNRSMVIQDPAIQERVKKITQELIGGYEPEFR</sequence>
<dbReference type="Pfam" id="PF18924">
    <property type="entry name" value="DUF5674"/>
    <property type="match status" value="1"/>
</dbReference>
<geneLocation type="plasmid" evidence="1 2">
    <name>pANSO36A</name>
</geneLocation>
<evidence type="ECO:0000313" key="1">
    <source>
        <dbReference type="EMBL" id="BDI20457.1"/>
    </source>
</evidence>
<protein>
    <submittedName>
        <fullName evidence="1">Uncharacterized protein</fullName>
    </submittedName>
</protein>
<dbReference type="EMBL" id="AP025733">
    <property type="protein sequence ID" value="BDI20457.1"/>
    <property type="molecule type" value="Genomic_DNA"/>
</dbReference>